<dbReference type="Proteomes" id="UP000011820">
    <property type="component" value="Chromosome"/>
</dbReference>
<comment type="pathway">
    <text evidence="10">Sulfur metabolism; glutathione biosynthesis; glutathione from L-cysteine and L-glutamate: step 2/2.</text>
</comment>
<dbReference type="NCBIfam" id="NF003573">
    <property type="entry name" value="PRK05246.1"/>
    <property type="match status" value="1"/>
</dbReference>
<keyword evidence="5" id="KW-0479">Metal-binding</keyword>
<evidence type="ECO:0000256" key="3">
    <source>
        <dbReference type="ARBA" id="ARBA00022598"/>
    </source>
</evidence>
<dbReference type="EC" id="6.3.2.3" evidence="10"/>
<evidence type="ECO:0000259" key="11">
    <source>
        <dbReference type="PROSITE" id="PS50975"/>
    </source>
</evidence>
<organism evidence="12 13">
    <name type="scientific">Candidatus Liberibacter asiaticus str. gxpsy</name>
    <dbReference type="NCBI Taxonomy" id="1174529"/>
    <lineage>
        <taxon>Bacteria</taxon>
        <taxon>Pseudomonadati</taxon>
        <taxon>Pseudomonadota</taxon>
        <taxon>Alphaproteobacteria</taxon>
        <taxon>Hyphomicrobiales</taxon>
        <taxon>Rhizobiaceae</taxon>
        <taxon>Liberibacter</taxon>
    </lineage>
</organism>
<dbReference type="SUPFAM" id="SSF56059">
    <property type="entry name" value="Glutathione synthetase ATP-binding domain-like"/>
    <property type="match status" value="1"/>
</dbReference>
<name>A0ABM5NFC4_LIBAS</name>
<evidence type="ECO:0000256" key="5">
    <source>
        <dbReference type="ARBA" id="ARBA00022723"/>
    </source>
</evidence>
<gene>
    <name evidence="10" type="primary">gshB</name>
    <name evidence="12" type="ORF">WSI_02490</name>
</gene>
<dbReference type="EMBL" id="CP004005">
    <property type="protein sequence ID" value="AGH16868.1"/>
    <property type="molecule type" value="Genomic_DNA"/>
</dbReference>
<dbReference type="Gene3D" id="3.30.470.20">
    <property type="entry name" value="ATP-grasp fold, B domain"/>
    <property type="match status" value="1"/>
</dbReference>
<dbReference type="InterPro" id="IPR016185">
    <property type="entry name" value="PreATP-grasp_dom_sf"/>
</dbReference>
<keyword evidence="13" id="KW-1185">Reference proteome</keyword>
<dbReference type="InterPro" id="IPR004215">
    <property type="entry name" value="GSHS_N"/>
</dbReference>
<keyword evidence="8" id="KW-0460">Magnesium</keyword>
<evidence type="ECO:0000313" key="12">
    <source>
        <dbReference type="EMBL" id="AGH16868.1"/>
    </source>
</evidence>
<protein>
    <recommendedName>
        <fullName evidence="10">Glutathione synthetase</fullName>
        <ecNumber evidence="10">6.3.2.3</ecNumber>
    </recommendedName>
    <alternativeName>
        <fullName evidence="10">GSH synthetase</fullName>
        <shortName evidence="10">GSH-S</shortName>
        <shortName evidence="10">GSHase</shortName>
    </alternativeName>
    <alternativeName>
        <fullName evidence="10">Glutathione synthase</fullName>
    </alternativeName>
</protein>
<dbReference type="Gene3D" id="3.30.1490.20">
    <property type="entry name" value="ATP-grasp fold, A domain"/>
    <property type="match status" value="1"/>
</dbReference>
<evidence type="ECO:0000256" key="1">
    <source>
        <dbReference type="ARBA" id="ARBA00001936"/>
    </source>
</evidence>
<dbReference type="Gene3D" id="3.40.50.20">
    <property type="match status" value="1"/>
</dbReference>
<feature type="domain" description="ATP-grasp" evidence="11">
    <location>
        <begin position="127"/>
        <end position="311"/>
    </location>
</feature>
<dbReference type="Pfam" id="PF02951">
    <property type="entry name" value="GSH-S_N"/>
    <property type="match status" value="1"/>
</dbReference>
<evidence type="ECO:0000256" key="10">
    <source>
        <dbReference type="HAMAP-Rule" id="MF_00162"/>
    </source>
</evidence>
<dbReference type="RefSeq" id="WP_015452465.1">
    <property type="nucleotide sequence ID" value="NC_020549.1"/>
</dbReference>
<comment type="cofactor">
    <cofactor evidence="1">
        <name>Mn(2+)</name>
        <dbReference type="ChEBI" id="CHEBI:29035"/>
    </cofactor>
</comment>
<comment type="cofactor">
    <cofactor evidence="2">
        <name>Mg(2+)</name>
        <dbReference type="ChEBI" id="CHEBI:18420"/>
    </cofactor>
</comment>
<dbReference type="InterPro" id="IPR004218">
    <property type="entry name" value="GSHS_ATP-bd"/>
</dbReference>
<keyword evidence="4 10" id="KW-0317">Glutathione biosynthesis</keyword>
<accession>A0ABM5NFC4</accession>
<sequence>MKKIRNIAIQMNHISTVKVKEDSTFAIALEAQVRGYQIFHYTPDQLYMRDSKIYANTQPLSLDEKKEQYYSLGEEKIIDLSQMDVILIRQDPPFNMHYITSTYLLEKINPETLIVNNPFWIRNSPEKIFVTEFSELMPPTLISRDITQITRFYLEMKDIIIKPLYGNGGTGVFRITLGDRNFSSLIEMLFEKYPEPLMIQSYLPQIRDGDKRILLLNGKPVGAVNRIPSEVDNRSNIHAGGKAELTKLTKIDLDICKRIGESLRERGLFFTGIDVIGDYITEINVTSPTCIREIHRNGGENVASLFWDGIEKIKET</sequence>
<evidence type="ECO:0000313" key="13">
    <source>
        <dbReference type="Proteomes" id="UP000011820"/>
    </source>
</evidence>
<comment type="similarity">
    <text evidence="10">Belongs to the prokaryotic GSH synthase family.</text>
</comment>
<keyword evidence="6 10" id="KW-0547">Nucleotide-binding</keyword>
<proteinExistence type="inferred from homology"/>
<evidence type="ECO:0000256" key="2">
    <source>
        <dbReference type="ARBA" id="ARBA00001946"/>
    </source>
</evidence>
<evidence type="ECO:0000256" key="8">
    <source>
        <dbReference type="ARBA" id="ARBA00022842"/>
    </source>
</evidence>
<dbReference type="PANTHER" id="PTHR21621:SF4">
    <property type="entry name" value="GLUTATHIONE SYNTHETASE"/>
    <property type="match status" value="1"/>
</dbReference>
<dbReference type="InterPro" id="IPR006284">
    <property type="entry name" value="Glut_synth_pro"/>
</dbReference>
<dbReference type="GeneID" id="93076873"/>
<dbReference type="NCBIfam" id="TIGR01380">
    <property type="entry name" value="glut_syn"/>
    <property type="match status" value="1"/>
</dbReference>
<keyword evidence="7 10" id="KW-0067">ATP-binding</keyword>
<dbReference type="InterPro" id="IPR013815">
    <property type="entry name" value="ATP_grasp_subdomain_1"/>
</dbReference>
<keyword evidence="9" id="KW-0464">Manganese</keyword>
<dbReference type="HAMAP" id="MF_00162">
    <property type="entry name" value="GSH_S"/>
    <property type="match status" value="1"/>
</dbReference>
<evidence type="ECO:0000256" key="6">
    <source>
        <dbReference type="ARBA" id="ARBA00022741"/>
    </source>
</evidence>
<evidence type="ECO:0000256" key="4">
    <source>
        <dbReference type="ARBA" id="ARBA00022684"/>
    </source>
</evidence>
<reference evidence="12 13" key="1">
    <citation type="journal article" date="2013" name="Genome Announc.">
        <title>Complete Genome Sequence of a Chinese Strain of 'Candidatus Liberibacter asiaticus'.</title>
        <authorList>
            <person name="Lin H."/>
            <person name="Han C.S."/>
            <person name="Liu B."/>
            <person name="Lou B."/>
            <person name="Bai X."/>
            <person name="Deng C."/>
            <person name="Civerolo E.L."/>
            <person name="Gupta G."/>
        </authorList>
    </citation>
    <scope>NUCLEOTIDE SEQUENCE [LARGE SCALE GENOMIC DNA]</scope>
    <source>
        <strain evidence="13">gxpsy</strain>
    </source>
</reference>
<keyword evidence="3 10" id="KW-0436">Ligase</keyword>
<dbReference type="SUPFAM" id="SSF52440">
    <property type="entry name" value="PreATP-grasp domain"/>
    <property type="match status" value="1"/>
</dbReference>
<evidence type="ECO:0000256" key="9">
    <source>
        <dbReference type="ARBA" id="ARBA00023211"/>
    </source>
</evidence>
<dbReference type="InterPro" id="IPR011761">
    <property type="entry name" value="ATP-grasp"/>
</dbReference>
<dbReference type="Pfam" id="PF02955">
    <property type="entry name" value="GSH-S_ATP"/>
    <property type="match status" value="1"/>
</dbReference>
<dbReference type="PANTHER" id="PTHR21621">
    <property type="entry name" value="RIBOSOMAL PROTEIN S6 MODIFICATION PROTEIN"/>
    <property type="match status" value="1"/>
</dbReference>
<evidence type="ECO:0000256" key="7">
    <source>
        <dbReference type="ARBA" id="ARBA00022840"/>
    </source>
</evidence>
<dbReference type="PROSITE" id="PS50975">
    <property type="entry name" value="ATP_GRASP"/>
    <property type="match status" value="1"/>
</dbReference>
<comment type="catalytic activity">
    <reaction evidence="10">
        <text>gamma-L-glutamyl-L-cysteine + glycine + ATP = glutathione + ADP + phosphate + H(+)</text>
        <dbReference type="Rhea" id="RHEA:13557"/>
        <dbReference type="ChEBI" id="CHEBI:15378"/>
        <dbReference type="ChEBI" id="CHEBI:30616"/>
        <dbReference type="ChEBI" id="CHEBI:43474"/>
        <dbReference type="ChEBI" id="CHEBI:57305"/>
        <dbReference type="ChEBI" id="CHEBI:57925"/>
        <dbReference type="ChEBI" id="CHEBI:58173"/>
        <dbReference type="ChEBI" id="CHEBI:456216"/>
        <dbReference type="EC" id="6.3.2.3"/>
    </reaction>
</comment>